<evidence type="ECO:0000313" key="4">
    <source>
        <dbReference type="WBParaSite" id="SSLN_0000396601-mRNA-1"/>
    </source>
</evidence>
<sequence length="172" mass="18992">MNLRTDATTVAFFRCHRLVQQQLREMQDFLMVKKAEEIQGQSTASASRGSHRCSALTMQILKRWAEPFRSILNCSSAISDAAIDRLHQLDTKNDLDMLPSLPETIQAVQQISSKKAPGSDAIPPEVNKHGGPRLIANFQLSSGDVAPRTSSSGFQRHEHRPSIQADGELATL</sequence>
<organism evidence="4">
    <name type="scientific">Schistocephalus solidus</name>
    <name type="common">Tapeworm</name>
    <dbReference type="NCBI Taxonomy" id="70667"/>
    <lineage>
        <taxon>Eukaryota</taxon>
        <taxon>Metazoa</taxon>
        <taxon>Spiralia</taxon>
        <taxon>Lophotrochozoa</taxon>
        <taxon>Platyhelminthes</taxon>
        <taxon>Cestoda</taxon>
        <taxon>Eucestoda</taxon>
        <taxon>Diphyllobothriidea</taxon>
        <taxon>Diphyllobothriidae</taxon>
        <taxon>Schistocephalus</taxon>
    </lineage>
</organism>
<accession>A0A183SHZ2</accession>
<reference evidence="2 3" key="2">
    <citation type="submission" date="2018-11" db="EMBL/GenBank/DDBJ databases">
        <authorList>
            <consortium name="Pathogen Informatics"/>
        </authorList>
    </citation>
    <scope>NUCLEOTIDE SEQUENCE [LARGE SCALE GENOMIC DNA]</scope>
    <source>
        <strain evidence="2 3">NST_G2</strain>
    </source>
</reference>
<dbReference type="Proteomes" id="UP000275846">
    <property type="component" value="Unassembled WGS sequence"/>
</dbReference>
<dbReference type="OrthoDB" id="10071239at2759"/>
<name>A0A183SHZ2_SCHSO</name>
<evidence type="ECO:0000313" key="2">
    <source>
        <dbReference type="EMBL" id="VDL90225.1"/>
    </source>
</evidence>
<gene>
    <name evidence="2" type="ORF">SSLN_LOCUS3840</name>
</gene>
<keyword evidence="3" id="KW-1185">Reference proteome</keyword>
<evidence type="ECO:0000313" key="3">
    <source>
        <dbReference type="Proteomes" id="UP000275846"/>
    </source>
</evidence>
<proteinExistence type="predicted"/>
<feature type="compositionally biased region" description="Polar residues" evidence="1">
    <location>
        <begin position="144"/>
        <end position="154"/>
    </location>
</feature>
<protein>
    <submittedName>
        <fullName evidence="2 4">Uncharacterized protein</fullName>
    </submittedName>
</protein>
<dbReference type="AlphaFoldDB" id="A0A183SHZ2"/>
<feature type="region of interest" description="Disordered" evidence="1">
    <location>
        <begin position="144"/>
        <end position="172"/>
    </location>
</feature>
<dbReference type="WBParaSite" id="SSLN_0000396601-mRNA-1">
    <property type="protein sequence ID" value="SSLN_0000396601-mRNA-1"/>
    <property type="gene ID" value="SSLN_0000396601"/>
</dbReference>
<evidence type="ECO:0000256" key="1">
    <source>
        <dbReference type="SAM" id="MobiDB-lite"/>
    </source>
</evidence>
<dbReference type="EMBL" id="UYSU01032666">
    <property type="protein sequence ID" value="VDL90225.1"/>
    <property type="molecule type" value="Genomic_DNA"/>
</dbReference>
<reference evidence="4" key="1">
    <citation type="submission" date="2016-06" db="UniProtKB">
        <authorList>
            <consortium name="WormBaseParasite"/>
        </authorList>
    </citation>
    <scope>IDENTIFICATION</scope>
</reference>
<feature type="region of interest" description="Disordered" evidence="1">
    <location>
        <begin position="112"/>
        <end position="132"/>
    </location>
</feature>